<feature type="transmembrane region" description="Helical" evidence="1">
    <location>
        <begin position="101"/>
        <end position="120"/>
    </location>
</feature>
<feature type="transmembrane region" description="Helical" evidence="1">
    <location>
        <begin position="171"/>
        <end position="192"/>
    </location>
</feature>
<evidence type="ECO:0008006" key="4">
    <source>
        <dbReference type="Google" id="ProtNLM"/>
    </source>
</evidence>
<organism evidence="2 3">
    <name type="scientific">Dictyobacter vulcani</name>
    <dbReference type="NCBI Taxonomy" id="2607529"/>
    <lineage>
        <taxon>Bacteria</taxon>
        <taxon>Bacillati</taxon>
        <taxon>Chloroflexota</taxon>
        <taxon>Ktedonobacteria</taxon>
        <taxon>Ktedonobacterales</taxon>
        <taxon>Dictyobacteraceae</taxon>
        <taxon>Dictyobacter</taxon>
    </lineage>
</organism>
<reference evidence="2 3" key="1">
    <citation type="submission" date="2019-10" db="EMBL/GenBank/DDBJ databases">
        <title>Dictyobacter vulcani sp. nov., within the class Ktedonobacteria, isolated from soil of volcanic Mt. Zao.</title>
        <authorList>
            <person name="Zheng Y."/>
            <person name="Wang C.M."/>
            <person name="Sakai Y."/>
            <person name="Abe K."/>
            <person name="Yokota A."/>
            <person name="Yabe S."/>
        </authorList>
    </citation>
    <scope>NUCLEOTIDE SEQUENCE [LARGE SCALE GENOMIC DNA]</scope>
    <source>
        <strain evidence="2 3">W12</strain>
    </source>
</reference>
<evidence type="ECO:0000313" key="3">
    <source>
        <dbReference type="Proteomes" id="UP000326912"/>
    </source>
</evidence>
<dbReference type="AlphaFoldDB" id="A0A5J4KUI7"/>
<keyword evidence="1" id="KW-0812">Transmembrane</keyword>
<feature type="transmembrane region" description="Helical" evidence="1">
    <location>
        <begin position="266"/>
        <end position="287"/>
    </location>
</feature>
<evidence type="ECO:0000313" key="2">
    <source>
        <dbReference type="EMBL" id="GER90862.1"/>
    </source>
</evidence>
<feature type="transmembrane region" description="Helical" evidence="1">
    <location>
        <begin position="132"/>
        <end position="165"/>
    </location>
</feature>
<comment type="caution">
    <text evidence="2">The sequence shown here is derived from an EMBL/GenBank/DDBJ whole genome shotgun (WGS) entry which is preliminary data.</text>
</comment>
<accession>A0A5J4KUI7</accession>
<feature type="transmembrane region" description="Helical" evidence="1">
    <location>
        <begin position="307"/>
        <end position="329"/>
    </location>
</feature>
<evidence type="ECO:0000256" key="1">
    <source>
        <dbReference type="SAM" id="Phobius"/>
    </source>
</evidence>
<name>A0A5J4KUI7_9CHLR</name>
<dbReference type="Proteomes" id="UP000326912">
    <property type="component" value="Unassembled WGS sequence"/>
</dbReference>
<keyword evidence="1" id="KW-0472">Membrane</keyword>
<feature type="transmembrane region" description="Helical" evidence="1">
    <location>
        <begin position="341"/>
        <end position="360"/>
    </location>
</feature>
<proteinExistence type="predicted"/>
<feature type="transmembrane region" description="Helical" evidence="1">
    <location>
        <begin position="41"/>
        <end position="61"/>
    </location>
</feature>
<feature type="transmembrane region" description="Helical" evidence="1">
    <location>
        <begin position="380"/>
        <end position="400"/>
    </location>
</feature>
<feature type="transmembrane region" description="Helical" evidence="1">
    <location>
        <begin position="70"/>
        <end position="89"/>
    </location>
</feature>
<dbReference type="EMBL" id="BKZW01000003">
    <property type="protein sequence ID" value="GER90862.1"/>
    <property type="molecule type" value="Genomic_DNA"/>
</dbReference>
<gene>
    <name evidence="2" type="ORF">KDW_50240</name>
</gene>
<protein>
    <recommendedName>
        <fullName evidence="4">Glycosyltransferase RgtA/B/C/D-like domain-containing protein</fullName>
    </recommendedName>
</protein>
<sequence length="517" mass="58256">MARHIAFNGEWPTFFYGQAYLGPVEAYLAAPLFHLFGPTLFALRLELVLFFMLFLLGMYYLTALLHSQKFGIFITFLFSFGSGAIITHHLRAIGAYAETEFFAVAICLAVIWLALTVHRIELPRRTTVSRAWLYGALGLIIGLSIWVDMLILPFVCLGVVFLLLFCRRECFSWAGLCLLAGLIIGLLPLIIYNLHAPAGQNSLDVLINLHDAGKNVKYSLLQKLTGTFGTGLPDGLGYVPGCVLGQAPASGTSNATCMITRFGWSVGYLILWCVAMVMTLVTIWKIWKVRQGNSLFNPAWNFEEHRHLIVACGRLMILIGALGTLYLYASSPVAVTAPGATSRYLICMLLSVPVVLWPLWSGLDTLLTIRKPAHLTWMLAKASLLLLVVVVYIAGTYNIFATSVPTDQATYNQQQQIVNKLQMMHVRYFYTDYWTCNNLIFLSNEKLICGVVNPDLTNGFNRYTPYLQAVQRIDHPVYVFPRGLGQNKELEERLKFKYFSIAYRRLDYNNYIIYLPN</sequence>
<keyword evidence="3" id="KW-1185">Reference proteome</keyword>
<keyword evidence="1" id="KW-1133">Transmembrane helix</keyword>